<gene>
    <name evidence="6" type="ORF">BN1211_0964</name>
    <name evidence="7" type="ORF">CYBJADRAFT_165626</name>
</gene>
<evidence type="ECO:0000313" key="7">
    <source>
        <dbReference type="EMBL" id="ODV76325.1"/>
    </source>
</evidence>
<organism evidence="6 8">
    <name type="scientific">Cyberlindnera jadinii (strain ATCC 18201 / CBS 1600 / BCRC 20928 / JCM 3617 / NBRC 0987 / NRRL Y-1542)</name>
    <name type="common">Torula yeast</name>
    <name type="synonym">Candida utilis</name>
    <dbReference type="NCBI Taxonomy" id="983966"/>
    <lineage>
        <taxon>Eukaryota</taxon>
        <taxon>Fungi</taxon>
        <taxon>Dikarya</taxon>
        <taxon>Ascomycota</taxon>
        <taxon>Saccharomycotina</taxon>
        <taxon>Saccharomycetes</taxon>
        <taxon>Phaffomycetales</taxon>
        <taxon>Phaffomycetaceae</taxon>
        <taxon>Cyberlindnera</taxon>
    </lineage>
</organism>
<evidence type="ECO:0000313" key="6">
    <source>
        <dbReference type="EMBL" id="CEP20977.1"/>
    </source>
</evidence>
<dbReference type="Proteomes" id="UP000094389">
    <property type="component" value="Unassembled WGS sequence"/>
</dbReference>
<comment type="subunit">
    <text evidence="4">Binds to mitochondrial small subunit 15S rRNA.</text>
</comment>
<keyword evidence="9" id="KW-1185">Reference proteome</keyword>
<dbReference type="EMBL" id="KV453925">
    <property type="protein sequence ID" value="ODV76325.1"/>
    <property type="molecule type" value="Genomic_DNA"/>
</dbReference>
<dbReference type="GeneID" id="30988517"/>
<dbReference type="Proteomes" id="UP000038830">
    <property type="component" value="Unassembled WGS sequence"/>
</dbReference>
<dbReference type="EMBL" id="CDQK01000001">
    <property type="protein sequence ID" value="CEP20977.1"/>
    <property type="molecule type" value="Genomic_DNA"/>
</dbReference>
<dbReference type="RefSeq" id="XP_020073364.1">
    <property type="nucleotide sequence ID" value="XM_020214121.1"/>
</dbReference>
<sequence>MTLGGFVLQWLSQPVRYKSFKDLLKKHNAEVPKFVNSQPINRQHESVRKLRLMVPRKHCVAHIYYPFLRELYPLDGVIRHNTLYGAYSKLPTPQPLYVQPHHWERLMSSFTSAQGVNRSQIGDLFQRIVNGMNKCDLELSTKELNSLIFLTNYDEHGLTKLRKRWASFKDKELDISTTNIFLRYASSHCDYDFCKEILDRISGDGVKMDRMSYDIVLGILGKTGLLNDTTSLLKEALSKGMVFDISMMNTVVSVLVSNERLDDAERIVEILMQRASLTTPQYDQHKRRWYTHQVQYLDSLHLQKMDAPLYIPSPTVETFSPLLRYYASIRHLTPTKVVQYLQFMDTCGCSIPLNLSKDIVTSLANHLTVLAPDDLRRILELIQRKTSTFDNALMTSMLSLIQHPMFDSKTVQDLETNWKLAMSHSVKPNVDVELLTQHSVRRMTGAL</sequence>
<evidence type="ECO:0000256" key="4">
    <source>
        <dbReference type="ARBA" id="ARBA00044511"/>
    </source>
</evidence>
<dbReference type="OrthoDB" id="1908178at2759"/>
<comment type="similarity">
    <text evidence="1">Belongs to the CCM1 family.</text>
</comment>
<evidence type="ECO:0000313" key="9">
    <source>
        <dbReference type="Proteomes" id="UP000094389"/>
    </source>
</evidence>
<evidence type="ECO:0000256" key="3">
    <source>
        <dbReference type="ARBA" id="ARBA00044493"/>
    </source>
</evidence>
<reference evidence="8" key="2">
    <citation type="journal article" date="2015" name="J. Biotechnol.">
        <title>The structure of the Cyberlindnera jadinii genome and its relation to Candida utilis analyzed by the occurrence of single nucleotide polymorphisms.</title>
        <authorList>
            <person name="Rupp O."/>
            <person name="Brinkrolf K."/>
            <person name="Buerth C."/>
            <person name="Kunigo M."/>
            <person name="Schneider J."/>
            <person name="Jaenicke S."/>
            <person name="Goesmann A."/>
            <person name="Puehler A."/>
            <person name="Jaeger K.-E."/>
            <person name="Ernst J.F."/>
        </authorList>
    </citation>
    <scope>NUCLEOTIDE SEQUENCE [LARGE SCALE GENOMIC DNA]</scope>
    <source>
        <strain evidence="8">ATCC 18201 / CBS 1600 / BCRC 20928 / JCM 3617 / NBRC 0987 / NRRL Y-1542</strain>
    </source>
</reference>
<dbReference type="PANTHER" id="PTHR47936">
    <property type="entry name" value="PPR_LONG DOMAIN-CONTAINING PROTEIN"/>
    <property type="match status" value="1"/>
</dbReference>
<dbReference type="PANTHER" id="PTHR47936:SF1">
    <property type="entry name" value="PENTATRICOPEPTIDE REPEAT-CONTAINING PROTEIN GUN1, CHLOROPLASTIC"/>
    <property type="match status" value="1"/>
</dbReference>
<evidence type="ECO:0000256" key="2">
    <source>
        <dbReference type="ARBA" id="ARBA00022737"/>
    </source>
</evidence>
<accession>A0A0H5C0I9</accession>
<evidence type="ECO:0000256" key="1">
    <source>
        <dbReference type="ARBA" id="ARBA00006192"/>
    </source>
</evidence>
<evidence type="ECO:0000256" key="5">
    <source>
        <dbReference type="ARBA" id="ARBA00044527"/>
    </source>
</evidence>
<dbReference type="STRING" id="983966.A0A0H5C0I9"/>
<dbReference type="AlphaFoldDB" id="A0A0H5C0I9"/>
<comment type="function">
    <text evidence="3">Regulates mitochondrial small subunit maturation by controlling 15S rRNA 5'-end processing. Localizes to the 5' precursor of the 15S rRNA in a position that is subsequently occupied by mS47 in the mature yeast mtSSU. Uses structure and sequence-specific RNA recognition, binding to a single-stranded region of the precursor and specifically recognizing bases -6 to -1. The exchange of Ccm1 for mS47 is coupled to the irreversible removal of precursor rRNA that is accompanied by conformational changes of the mitoribosomal proteins uS5m and mS26. These conformational changes signal completion of 5'-end rRNA processing through protection of the mature 5'-end of the 15S rRNA and stabilization of mS47. The removal of the 5' precursor together with the dissociation of Ccm1 may be catalyzed by the 5'-3' exoribonuclease Pet127. Involved in the specific removal of group I introns in mitochondrial encoded transcripts.</text>
</comment>
<accession>A0A1E4SA37</accession>
<dbReference type="Gene3D" id="1.25.40.10">
    <property type="entry name" value="Tetratricopeptide repeat domain"/>
    <property type="match status" value="1"/>
</dbReference>
<name>A0A0H5C0I9_CYBJN</name>
<reference evidence="6" key="1">
    <citation type="submission" date="2014-12" db="EMBL/GenBank/DDBJ databases">
        <authorList>
            <person name="Jaenicke S."/>
        </authorList>
    </citation>
    <scope>NUCLEOTIDE SEQUENCE [LARGE SCALE GENOMIC DNA]</scope>
    <source>
        <strain evidence="6">CBS1600</strain>
    </source>
</reference>
<dbReference type="InterPro" id="IPR011990">
    <property type="entry name" value="TPR-like_helical_dom_sf"/>
</dbReference>
<evidence type="ECO:0000313" key="8">
    <source>
        <dbReference type="Proteomes" id="UP000038830"/>
    </source>
</evidence>
<reference evidence="7 9" key="3">
    <citation type="journal article" date="2016" name="Proc. Natl. Acad. Sci. U.S.A.">
        <title>Comparative genomics of biotechnologically important yeasts.</title>
        <authorList>
            <person name="Riley R."/>
            <person name="Haridas S."/>
            <person name="Wolfe K.H."/>
            <person name="Lopes M.R."/>
            <person name="Hittinger C.T."/>
            <person name="Goeker M."/>
            <person name="Salamov A.A."/>
            <person name="Wisecaver J.H."/>
            <person name="Long T.M."/>
            <person name="Calvey C.H."/>
            <person name="Aerts A.L."/>
            <person name="Barry K.W."/>
            <person name="Choi C."/>
            <person name="Clum A."/>
            <person name="Coughlan A.Y."/>
            <person name="Deshpande S."/>
            <person name="Douglass A.P."/>
            <person name="Hanson S.J."/>
            <person name="Klenk H.-P."/>
            <person name="LaButti K.M."/>
            <person name="Lapidus A."/>
            <person name="Lindquist E.A."/>
            <person name="Lipzen A.M."/>
            <person name="Meier-Kolthoff J.P."/>
            <person name="Ohm R.A."/>
            <person name="Otillar R.P."/>
            <person name="Pangilinan J.L."/>
            <person name="Peng Y."/>
            <person name="Rokas A."/>
            <person name="Rosa C.A."/>
            <person name="Scheuner C."/>
            <person name="Sibirny A.A."/>
            <person name="Slot J.C."/>
            <person name="Stielow J.B."/>
            <person name="Sun H."/>
            <person name="Kurtzman C.P."/>
            <person name="Blackwell M."/>
            <person name="Grigoriev I.V."/>
            <person name="Jeffries T.W."/>
        </authorList>
    </citation>
    <scope>NUCLEOTIDE SEQUENCE [LARGE SCALE GENOMIC DNA]</scope>
    <source>
        <strain evidence="9">ATCC 18201 / CBS 1600 / BCRC 20928 / JCM 3617 / NBRC 0987 / NRRL Y-1542</strain>
        <strain evidence="7">NRRL Y-1542</strain>
    </source>
</reference>
<proteinExistence type="inferred from homology"/>
<dbReference type="OMA" id="ASSHCDY"/>
<protein>
    <recommendedName>
        <fullName evidence="5">Mitochondrial 15S rRNA processing factor CCM1</fullName>
    </recommendedName>
</protein>
<keyword evidence="2" id="KW-0677">Repeat</keyword>